<dbReference type="RefSeq" id="XP_019044331.1">
    <property type="nucleotide sequence ID" value="XM_019194208.1"/>
</dbReference>
<dbReference type="Proteomes" id="UP000092730">
    <property type="component" value="Chromosome 7"/>
</dbReference>
<dbReference type="STRING" id="1296100.A0A1B9FWX6"/>
<evidence type="ECO:0000313" key="2">
    <source>
        <dbReference type="EMBL" id="OCF23261.1"/>
    </source>
</evidence>
<evidence type="ECO:0000256" key="1">
    <source>
        <dbReference type="ARBA" id="ARBA00023254"/>
    </source>
</evidence>
<keyword evidence="1" id="KW-0469">Meiosis</keyword>
<dbReference type="GO" id="GO:0090173">
    <property type="term" value="P:regulation of synaptonemal complex assembly"/>
    <property type="evidence" value="ECO:0007669"/>
    <property type="project" value="InterPro"/>
</dbReference>
<dbReference type="Pfam" id="PF08631">
    <property type="entry name" value="SPO22"/>
    <property type="match status" value="1"/>
</dbReference>
<name>A0A1B9FWX6_9TREE</name>
<gene>
    <name evidence="2" type="ORF">I302_07615</name>
    <name evidence="3" type="ORF">I302_108019</name>
</gene>
<dbReference type="PANTHER" id="PTHR40375">
    <property type="entry name" value="SPORULATION-SPECIFIC PROTEIN 22"/>
    <property type="match status" value="1"/>
</dbReference>
<dbReference type="GO" id="GO:0051321">
    <property type="term" value="P:meiotic cell cycle"/>
    <property type="evidence" value="ECO:0007669"/>
    <property type="project" value="UniProtKB-KW"/>
</dbReference>
<dbReference type="EMBL" id="CP144547">
    <property type="protein sequence ID" value="WVW85981.1"/>
    <property type="molecule type" value="Genomic_DNA"/>
</dbReference>
<evidence type="ECO:0000313" key="3">
    <source>
        <dbReference type="EMBL" id="WVW85981.1"/>
    </source>
</evidence>
<evidence type="ECO:0000313" key="4">
    <source>
        <dbReference type="Proteomes" id="UP000092730"/>
    </source>
</evidence>
<reference evidence="2" key="1">
    <citation type="submission" date="2013-07" db="EMBL/GenBank/DDBJ databases">
        <title>The Genome Sequence of Cryptococcus bestiolae CBS10118.</title>
        <authorList>
            <consortium name="The Broad Institute Genome Sequencing Platform"/>
            <person name="Cuomo C."/>
            <person name="Litvintseva A."/>
            <person name="Chen Y."/>
            <person name="Heitman J."/>
            <person name="Sun S."/>
            <person name="Springer D."/>
            <person name="Dromer F."/>
            <person name="Young S.K."/>
            <person name="Zeng Q."/>
            <person name="Gargeya S."/>
            <person name="Fitzgerald M."/>
            <person name="Abouelleil A."/>
            <person name="Alvarado L."/>
            <person name="Berlin A.M."/>
            <person name="Chapman S.B."/>
            <person name="Dewar J."/>
            <person name="Goldberg J."/>
            <person name="Griggs A."/>
            <person name="Gujja S."/>
            <person name="Hansen M."/>
            <person name="Howarth C."/>
            <person name="Imamovic A."/>
            <person name="Larimer J."/>
            <person name="McCowan C."/>
            <person name="Murphy C."/>
            <person name="Pearson M."/>
            <person name="Priest M."/>
            <person name="Roberts A."/>
            <person name="Saif S."/>
            <person name="Shea T."/>
            <person name="Sykes S."/>
            <person name="Wortman J."/>
            <person name="Nusbaum C."/>
            <person name="Birren B."/>
        </authorList>
    </citation>
    <scope>NUCLEOTIDE SEQUENCE [LARGE SCALE GENOMIC DNA]</scope>
    <source>
        <strain evidence="2">CBS 10118</strain>
    </source>
</reference>
<keyword evidence="4" id="KW-1185">Reference proteome</keyword>
<reference evidence="3" key="4">
    <citation type="submission" date="2024-02" db="EMBL/GenBank/DDBJ databases">
        <title>Comparative genomics of Cryptococcus and Kwoniella reveals pathogenesis evolution and contrasting modes of karyotype evolution via chromosome fusion or intercentromeric recombination.</title>
        <authorList>
            <person name="Coelho M.A."/>
            <person name="David-Palma M."/>
            <person name="Shea T."/>
            <person name="Bowers K."/>
            <person name="McGinley-Smith S."/>
            <person name="Mohammad A.W."/>
            <person name="Gnirke A."/>
            <person name="Yurkov A.M."/>
            <person name="Nowrousian M."/>
            <person name="Sun S."/>
            <person name="Cuomo C.A."/>
            <person name="Heitman J."/>
        </authorList>
    </citation>
    <scope>NUCLEOTIDE SEQUENCE</scope>
    <source>
        <strain evidence="3">CBS 10118</strain>
    </source>
</reference>
<reference evidence="2" key="3">
    <citation type="submission" date="2014-01" db="EMBL/GenBank/DDBJ databases">
        <title>Evolution of pathogenesis and genome organization in the Tremellales.</title>
        <authorList>
            <person name="Cuomo C."/>
            <person name="Litvintseva A."/>
            <person name="Heitman J."/>
            <person name="Chen Y."/>
            <person name="Sun S."/>
            <person name="Springer D."/>
            <person name="Dromer F."/>
            <person name="Young S."/>
            <person name="Zeng Q."/>
            <person name="Chapman S."/>
            <person name="Gujja S."/>
            <person name="Saif S."/>
            <person name="Birren B."/>
        </authorList>
    </citation>
    <scope>NUCLEOTIDE SEQUENCE</scope>
    <source>
        <strain evidence="2">CBS 10118</strain>
    </source>
</reference>
<dbReference type="KEGG" id="kbi:30212014"/>
<evidence type="ECO:0008006" key="5">
    <source>
        <dbReference type="Google" id="ProtNLM"/>
    </source>
</evidence>
<reference evidence="3" key="2">
    <citation type="submission" date="2013-07" db="EMBL/GenBank/DDBJ databases">
        <authorList>
            <consortium name="The Broad Institute Genome Sequencing Platform"/>
            <person name="Cuomo C."/>
            <person name="Litvintseva A."/>
            <person name="Chen Y."/>
            <person name="Heitman J."/>
            <person name="Sun S."/>
            <person name="Springer D."/>
            <person name="Dromer F."/>
            <person name="Young S.K."/>
            <person name="Zeng Q."/>
            <person name="Gargeya S."/>
            <person name="Fitzgerald M."/>
            <person name="Abouelleil A."/>
            <person name="Alvarado L."/>
            <person name="Berlin A.M."/>
            <person name="Chapman S.B."/>
            <person name="Dewar J."/>
            <person name="Goldberg J."/>
            <person name="Griggs A."/>
            <person name="Gujja S."/>
            <person name="Hansen M."/>
            <person name="Howarth C."/>
            <person name="Imamovic A."/>
            <person name="Larimer J."/>
            <person name="McCowan C."/>
            <person name="Murphy C."/>
            <person name="Pearson M."/>
            <person name="Priest M."/>
            <person name="Roberts A."/>
            <person name="Saif S."/>
            <person name="Shea T."/>
            <person name="Sykes S."/>
            <person name="Wortman J."/>
            <person name="Nusbaum C."/>
            <person name="Birren B."/>
        </authorList>
    </citation>
    <scope>NUCLEOTIDE SEQUENCE</scope>
    <source>
        <strain evidence="3">CBS 10118</strain>
    </source>
</reference>
<dbReference type="PANTHER" id="PTHR40375:SF2">
    <property type="entry name" value="SPORULATION-SPECIFIC PROTEIN 22"/>
    <property type="match status" value="1"/>
</dbReference>
<dbReference type="AlphaFoldDB" id="A0A1B9FWX6"/>
<sequence length="957" mass="107575">MSSSKSAHENKDDLQDCLKTLRPLLDDFSRNTYDDLTDHGTLIRALQQTRNQVERCTLTRKSKAAKRKDGGGDIATKQEVDEMGVRIWNLTSDYKHSVASKPKDIGLVASLYHTAFRLIEASTEPNPPFELTARLLRACSAAIPFLAQSGQLELAEELTHLGAEYQQILTASKLSSTEENRERNHVLSTFLLARVDLEISRKNDNLALSLMMKAAEFDVMGGSKYQELVTKCWSISHDLIARKKQANQIPFTTAPIEWLQQGIAIIEKMRKIGLNTPTVEDIHITILQSIAQEQISNAPKDPNYLPKAMKTLNEIVKIGHPIDGLTAYQSRMVQIHLLSRERKPTNENGIRDVLIGLIENIEWSEDQINEIFAQAQVLAEHYPILPLWICQSLLDAACGKEEGGEDHLSRILYEGIIIARQSLVGQSQAGYNAVSSMLETIVKNSSQRHLDEIGIAAIQLILNEVAEKSFENQGKLDEAAQWYLLAAHPALPSGKPERANQCRRKAALCLVRAGKLIAAKELLRGFPLEEASTHYLAFLIATEENDFAEASSAIDQLMECRDVEAGHLLLISTLSNKEGRETFMLDTLQSLLDALERPDVEDSLRVERLTLIKCMVRITVAQLANKSAEKDIVGNEVVGLLDSAIRSLRGDTPLNQEHAKTVSWLYKSAYNLGVAELGNFSAGVLSKLFDRSAQLIDWYRRLDPADVDSNMEKTRALTMFACFCGKAFQYRDLPDGNEKFTLRNQLLQYYHAVHKALSSADGGPNTMKDLLEVYRIELLCNAHRWEEIRGTIITLKSSDRTDNDATIRILEMVANLLLDYPDCPTSIIHHLLQAIIGLCGITNQAEVVRFSRWIRGIITLLFIRNTPEDLARAQDYFSRTLKILRTPLGREYPQDEFHWLIATTWNKGLAEYGSSRMESASKWCRIALTIAETMPGSVSQSQEMKRQYLEMFGQNTQ</sequence>
<dbReference type="InterPro" id="IPR039057">
    <property type="entry name" value="Spo22/ZIP4"/>
</dbReference>
<accession>A0A1B9FWX6</accession>
<dbReference type="EMBL" id="KI894024">
    <property type="protein sequence ID" value="OCF23261.1"/>
    <property type="molecule type" value="Genomic_DNA"/>
</dbReference>
<dbReference type="VEuPathDB" id="FungiDB:I302_07615"/>
<dbReference type="InterPro" id="IPR013940">
    <property type="entry name" value="Spo22/ZIP4/TEX11"/>
</dbReference>
<protein>
    <recommendedName>
        <fullName evidence="5">Protein ZIP4 homolog</fullName>
    </recommendedName>
</protein>
<proteinExistence type="predicted"/>
<dbReference type="OrthoDB" id="65716at2759"/>
<organism evidence="2">
    <name type="scientific">Kwoniella bestiolae CBS 10118</name>
    <dbReference type="NCBI Taxonomy" id="1296100"/>
    <lineage>
        <taxon>Eukaryota</taxon>
        <taxon>Fungi</taxon>
        <taxon>Dikarya</taxon>
        <taxon>Basidiomycota</taxon>
        <taxon>Agaricomycotina</taxon>
        <taxon>Tremellomycetes</taxon>
        <taxon>Tremellales</taxon>
        <taxon>Cryptococcaceae</taxon>
        <taxon>Kwoniella</taxon>
    </lineage>
</organism>
<dbReference type="GeneID" id="30212014"/>